<gene>
    <name evidence="3" type="ORF">ACFO0P_10260</name>
</gene>
<proteinExistence type="predicted"/>
<evidence type="ECO:0000313" key="4">
    <source>
        <dbReference type="Proteomes" id="UP001595939"/>
    </source>
</evidence>
<dbReference type="Pfam" id="PF22725">
    <property type="entry name" value="GFO_IDH_MocA_C3"/>
    <property type="match status" value="1"/>
</dbReference>
<feature type="domain" description="Gfo/Idh/MocA-like oxidoreductase N-terminal" evidence="1">
    <location>
        <begin position="14"/>
        <end position="129"/>
    </location>
</feature>
<dbReference type="EMBL" id="JBHSEG010000004">
    <property type="protein sequence ID" value="MFC4454154.1"/>
    <property type="molecule type" value="Genomic_DNA"/>
</dbReference>
<dbReference type="PANTHER" id="PTHR43708">
    <property type="entry name" value="CONSERVED EXPRESSED OXIDOREDUCTASE (EUROFUNG)"/>
    <property type="match status" value="1"/>
</dbReference>
<sequence>MSRWPLVPAGRPVRAVLVGCGGMSAEWLRCAERVEGLEVVGLVDLHEPAARARQQEFHLDHAVVSHDLDAVLQATRPDIVFDCTVPEAHHDTALTSFQHGVSVLGEKPLADTLPRARAMVQAAQDSGLLHAVVQNRRYNQNIRRVQQFVQSGQLGTLTTLNADFYIGAHFGGFRDQMEHVLLLDMAIHTFDAARLISGQNPLSVVCHEWNPPGSWYRQGASAVAIFELSGGVVFTYRGSWAAEGAPTSWEGDWRVVGTHGTIRWDGGDQPTASVVRRSGGFLSELEERELPPAAPGARTGGHEGVIRDAVRALRSGTEPETVSHDNLHSLAMVLAAIQSATEGRRVPVDGGS</sequence>
<keyword evidence="4" id="KW-1185">Reference proteome</keyword>
<reference evidence="4" key="1">
    <citation type="journal article" date="2019" name="Int. J. Syst. Evol. Microbiol.">
        <title>The Global Catalogue of Microorganisms (GCM) 10K type strain sequencing project: providing services to taxonomists for standard genome sequencing and annotation.</title>
        <authorList>
            <consortium name="The Broad Institute Genomics Platform"/>
            <consortium name="The Broad Institute Genome Sequencing Center for Infectious Disease"/>
            <person name="Wu L."/>
            <person name="Ma J."/>
        </authorList>
    </citation>
    <scope>NUCLEOTIDE SEQUENCE [LARGE SCALE GENOMIC DNA]</scope>
    <source>
        <strain evidence="4">CCUG 39970</strain>
    </source>
</reference>
<accession>A0ABV8Y5B8</accession>
<comment type="caution">
    <text evidence="3">The sequence shown here is derived from an EMBL/GenBank/DDBJ whole genome shotgun (WGS) entry which is preliminary data.</text>
</comment>
<dbReference type="Pfam" id="PF01408">
    <property type="entry name" value="GFO_IDH_MocA"/>
    <property type="match status" value="1"/>
</dbReference>
<dbReference type="InterPro" id="IPR000683">
    <property type="entry name" value="Gfo/Idh/MocA-like_OxRdtase_N"/>
</dbReference>
<dbReference type="SUPFAM" id="SSF51735">
    <property type="entry name" value="NAD(P)-binding Rossmann-fold domains"/>
    <property type="match status" value="1"/>
</dbReference>
<dbReference type="SUPFAM" id="SSF55347">
    <property type="entry name" value="Glyceraldehyde-3-phosphate dehydrogenase-like, C-terminal domain"/>
    <property type="match status" value="1"/>
</dbReference>
<dbReference type="InterPro" id="IPR055170">
    <property type="entry name" value="GFO_IDH_MocA-like_dom"/>
</dbReference>
<feature type="domain" description="GFO/IDH/MocA-like oxidoreductase" evidence="2">
    <location>
        <begin position="142"/>
        <end position="263"/>
    </location>
</feature>
<protein>
    <submittedName>
        <fullName evidence="3">Gfo/Idh/MocA family protein</fullName>
    </submittedName>
</protein>
<dbReference type="PANTHER" id="PTHR43708:SF8">
    <property type="entry name" value="OXIDOREDUCTASE"/>
    <property type="match status" value="1"/>
</dbReference>
<dbReference type="RefSeq" id="WP_380129761.1">
    <property type="nucleotide sequence ID" value="NZ_JBHSEG010000004.1"/>
</dbReference>
<dbReference type="InterPro" id="IPR051317">
    <property type="entry name" value="Gfo/Idh/MocA_oxidoreduct"/>
</dbReference>
<dbReference type="InterPro" id="IPR036291">
    <property type="entry name" value="NAD(P)-bd_dom_sf"/>
</dbReference>
<evidence type="ECO:0000259" key="2">
    <source>
        <dbReference type="Pfam" id="PF22725"/>
    </source>
</evidence>
<dbReference type="Gene3D" id="3.30.360.10">
    <property type="entry name" value="Dihydrodipicolinate Reductase, domain 2"/>
    <property type="match status" value="1"/>
</dbReference>
<evidence type="ECO:0000313" key="3">
    <source>
        <dbReference type="EMBL" id="MFC4454154.1"/>
    </source>
</evidence>
<dbReference type="Proteomes" id="UP001595939">
    <property type="component" value="Unassembled WGS sequence"/>
</dbReference>
<name>A0ABV8Y5B8_9DEIO</name>
<dbReference type="Gene3D" id="3.40.50.720">
    <property type="entry name" value="NAD(P)-binding Rossmann-like Domain"/>
    <property type="match status" value="1"/>
</dbReference>
<evidence type="ECO:0000259" key="1">
    <source>
        <dbReference type="Pfam" id="PF01408"/>
    </source>
</evidence>
<organism evidence="3 4">
    <name type="scientific">Deinococcus sonorensis</name>
    <dbReference type="NCBI Taxonomy" id="309891"/>
    <lineage>
        <taxon>Bacteria</taxon>
        <taxon>Thermotogati</taxon>
        <taxon>Deinococcota</taxon>
        <taxon>Deinococci</taxon>
        <taxon>Deinococcales</taxon>
        <taxon>Deinococcaceae</taxon>
        <taxon>Deinococcus</taxon>
    </lineage>
</organism>